<accession>A4BY68</accession>
<dbReference type="OrthoDB" id="9803990at2"/>
<dbReference type="Proteomes" id="UP000003053">
    <property type="component" value="Unassembled WGS sequence"/>
</dbReference>
<sequence length="166" mass="18529">MDTIRFIFVAILSTTSVTAQYCSQAGRYNTAEFFSKTKTDSLKNSRYGTAMGVRGTPQELFIDLFFRKSTARSITALMTAYGSQEKWNKFIPTLGAKLELLDASGNSFTHTFSITALFNNWGAVSLIAIKPEELLPMISFHGELDKILSIDISPYTDFNSKKFTTC</sequence>
<keyword evidence="2" id="KW-1185">Reference proteome</keyword>
<evidence type="ECO:0000313" key="1">
    <source>
        <dbReference type="EMBL" id="EAR13909.1"/>
    </source>
</evidence>
<comment type="caution">
    <text evidence="1">The sequence shown here is derived from an EMBL/GenBank/DDBJ whole genome shotgun (WGS) entry which is preliminary data.</text>
</comment>
<reference evidence="1 2" key="1">
    <citation type="submission" date="2006-02" db="EMBL/GenBank/DDBJ databases">
        <authorList>
            <person name="Murray A."/>
            <person name="Staley J."/>
            <person name="Ferriera S."/>
            <person name="Johnson J."/>
            <person name="Kravitz S."/>
            <person name="Halpern A."/>
            <person name="Remington K."/>
            <person name="Beeson K."/>
            <person name="Tran B."/>
            <person name="Rogers Y.-H."/>
            <person name="Friedman R."/>
            <person name="Venter J.C."/>
        </authorList>
    </citation>
    <scope>NUCLEOTIDE SEQUENCE [LARGE SCALE GENOMIC DNA]</scope>
    <source>
        <strain evidence="1 2">23-P</strain>
    </source>
</reference>
<evidence type="ECO:0000313" key="2">
    <source>
        <dbReference type="Proteomes" id="UP000003053"/>
    </source>
</evidence>
<dbReference type="STRING" id="313594.PI23P_05407"/>
<dbReference type="RefSeq" id="WP_004569707.1">
    <property type="nucleotide sequence ID" value="NZ_CH724148.1"/>
</dbReference>
<dbReference type="AlphaFoldDB" id="A4BY68"/>
<gene>
    <name evidence="1" type="ORF">PI23P_05407</name>
</gene>
<organism evidence="1 2">
    <name type="scientific">Polaribacter irgensii 23-P</name>
    <dbReference type="NCBI Taxonomy" id="313594"/>
    <lineage>
        <taxon>Bacteria</taxon>
        <taxon>Pseudomonadati</taxon>
        <taxon>Bacteroidota</taxon>
        <taxon>Flavobacteriia</taxon>
        <taxon>Flavobacteriales</taxon>
        <taxon>Flavobacteriaceae</taxon>
    </lineage>
</organism>
<name>A4BY68_9FLAO</name>
<dbReference type="EMBL" id="AAOG01000001">
    <property type="protein sequence ID" value="EAR13909.1"/>
    <property type="molecule type" value="Genomic_DNA"/>
</dbReference>
<protein>
    <submittedName>
        <fullName evidence="1">Uncharacterized protein</fullName>
    </submittedName>
</protein>
<dbReference type="HOGENOM" id="CLU_1601177_0_0_10"/>
<proteinExistence type="predicted"/>